<comment type="caution">
    <text evidence="2">The sequence shown here is derived from an EMBL/GenBank/DDBJ whole genome shotgun (WGS) entry which is preliminary data.</text>
</comment>
<keyword evidence="1" id="KW-0732">Signal</keyword>
<protein>
    <submittedName>
        <fullName evidence="2">Uncharacterized protein</fullName>
    </submittedName>
</protein>
<dbReference type="EMBL" id="JAERRA010000001">
    <property type="protein sequence ID" value="MBL0718565.1"/>
    <property type="molecule type" value="Genomic_DNA"/>
</dbReference>
<proteinExistence type="predicted"/>
<feature type="signal peptide" evidence="1">
    <location>
        <begin position="1"/>
        <end position="27"/>
    </location>
</feature>
<dbReference type="Proteomes" id="UP000643207">
    <property type="component" value="Unassembled WGS sequence"/>
</dbReference>
<gene>
    <name evidence="2" type="ORF">JI742_01565</name>
</gene>
<evidence type="ECO:0000313" key="3">
    <source>
        <dbReference type="Proteomes" id="UP000643207"/>
    </source>
</evidence>
<sequence>MNTPTLRTLCRALPLAALLAAAAPAQAQAQTLTFNDLLSSVQVPTPYQGFQWGAGWYAYKTTDKPTVYASASTASLFVRRFDGKPFFFDGADFWSRRGLDANGAFWFVLYLKGKTVYTGVNNSKARMRFTATPTLLKPPYTGAVDMIALAFPSSGKDWNHLAMDNFRFRPAP</sequence>
<keyword evidence="3" id="KW-1185">Reference proteome</keyword>
<accession>A0A9X0XFH7</accession>
<feature type="chain" id="PRO_5040732641" evidence="1">
    <location>
        <begin position="28"/>
        <end position="172"/>
    </location>
</feature>
<evidence type="ECO:0000313" key="2">
    <source>
        <dbReference type="EMBL" id="MBL0718565.1"/>
    </source>
</evidence>
<reference evidence="2 3" key="1">
    <citation type="submission" date="2021-01" db="EMBL/GenBank/DDBJ databases">
        <title>Piscinibacter sp. Jin2 Genome sequencing and assembly.</title>
        <authorList>
            <person name="Kim I."/>
        </authorList>
    </citation>
    <scope>NUCLEOTIDE SEQUENCE [LARGE SCALE GENOMIC DNA]</scope>
    <source>
        <strain evidence="2 3">Jin2</strain>
    </source>
</reference>
<name>A0A9X0XFH7_9BURK</name>
<evidence type="ECO:0000256" key="1">
    <source>
        <dbReference type="SAM" id="SignalP"/>
    </source>
</evidence>
<dbReference type="RefSeq" id="WP_201823347.1">
    <property type="nucleotide sequence ID" value="NZ_JAERRA010000001.1"/>
</dbReference>
<organism evidence="2 3">
    <name type="scientific">Aquariibacter lacus</name>
    <dbReference type="NCBI Taxonomy" id="2801332"/>
    <lineage>
        <taxon>Bacteria</taxon>
        <taxon>Pseudomonadati</taxon>
        <taxon>Pseudomonadota</taxon>
        <taxon>Betaproteobacteria</taxon>
        <taxon>Burkholderiales</taxon>
        <taxon>Sphaerotilaceae</taxon>
        <taxon>Aquariibacter</taxon>
    </lineage>
</organism>
<dbReference type="AlphaFoldDB" id="A0A9X0XFH7"/>